<dbReference type="InterPro" id="IPR036689">
    <property type="entry name" value="ESAT-6-like_sf"/>
</dbReference>
<dbReference type="AlphaFoldDB" id="A0A2N3WK72"/>
<dbReference type="Pfam" id="PF06013">
    <property type="entry name" value="WXG100"/>
    <property type="match status" value="1"/>
</dbReference>
<reference evidence="2 3" key="1">
    <citation type="submission" date="2017-12" db="EMBL/GenBank/DDBJ databases">
        <title>Sequencing the genomes of 1000 Actinobacteria strains.</title>
        <authorList>
            <person name="Klenk H.-P."/>
        </authorList>
    </citation>
    <scope>NUCLEOTIDE SEQUENCE [LARGE SCALE GENOMIC DNA]</scope>
    <source>
        <strain evidence="2 3">DSM 45165</strain>
    </source>
</reference>
<dbReference type="SUPFAM" id="SSF140453">
    <property type="entry name" value="EsxAB dimer-like"/>
    <property type="match status" value="1"/>
</dbReference>
<proteinExistence type="inferred from homology"/>
<dbReference type="OrthoDB" id="4554345at2"/>
<dbReference type="InterPro" id="IPR010310">
    <property type="entry name" value="T7SS_ESAT-6-like"/>
</dbReference>
<sequence length="97" mass="10171">MDPVPAPAGLPEQAERFAAAIDAANVCLGTVNSEMAALQASWRGEAAVRFGQAMNDWEQQFDRILGSLADLVDVARGAAATVAANCSDERVRGADRP</sequence>
<evidence type="ECO:0000313" key="2">
    <source>
        <dbReference type="EMBL" id="PKV94274.1"/>
    </source>
</evidence>
<evidence type="ECO:0000313" key="3">
    <source>
        <dbReference type="Proteomes" id="UP000233750"/>
    </source>
</evidence>
<dbReference type="RefSeq" id="WP_101437729.1">
    <property type="nucleotide sequence ID" value="NZ_PJMY01000003.1"/>
</dbReference>
<organism evidence="2 3">
    <name type="scientific">Amycolatopsis echigonensis</name>
    <dbReference type="NCBI Taxonomy" id="2576905"/>
    <lineage>
        <taxon>Bacteria</taxon>
        <taxon>Bacillati</taxon>
        <taxon>Actinomycetota</taxon>
        <taxon>Actinomycetes</taxon>
        <taxon>Pseudonocardiales</taxon>
        <taxon>Pseudonocardiaceae</taxon>
        <taxon>Amycolatopsis</taxon>
    </lineage>
</organism>
<comment type="similarity">
    <text evidence="1">Belongs to the WXG100 family.</text>
</comment>
<evidence type="ECO:0000256" key="1">
    <source>
        <dbReference type="RuleBase" id="RU362001"/>
    </source>
</evidence>
<keyword evidence="3" id="KW-1185">Reference proteome</keyword>
<dbReference type="Gene3D" id="1.10.287.1060">
    <property type="entry name" value="ESAT-6-like"/>
    <property type="match status" value="1"/>
</dbReference>
<dbReference type="Proteomes" id="UP000233750">
    <property type="component" value="Unassembled WGS sequence"/>
</dbReference>
<accession>A0A2N3WK72</accession>
<gene>
    <name evidence="2" type="ORF">ATK30_5149</name>
</gene>
<comment type="caution">
    <text evidence="2">The sequence shown here is derived from an EMBL/GenBank/DDBJ whole genome shotgun (WGS) entry which is preliminary data.</text>
</comment>
<name>A0A2N3WK72_9PSEU</name>
<dbReference type="EMBL" id="PJMY01000003">
    <property type="protein sequence ID" value="PKV94274.1"/>
    <property type="molecule type" value="Genomic_DNA"/>
</dbReference>
<protein>
    <recommendedName>
        <fullName evidence="1">ESAT-6-like protein</fullName>
    </recommendedName>
</protein>
<dbReference type="NCBIfam" id="TIGR03930">
    <property type="entry name" value="WXG100_ESAT6"/>
    <property type="match status" value="1"/>
</dbReference>